<keyword evidence="2" id="KW-0067">ATP-binding</keyword>
<proteinExistence type="predicted"/>
<dbReference type="InterPro" id="IPR045851">
    <property type="entry name" value="AMP-bd_C_sf"/>
</dbReference>
<dbReference type="Pfam" id="PF23562">
    <property type="entry name" value="AMP-binding_C_3"/>
    <property type="match status" value="1"/>
</dbReference>
<evidence type="ECO:0000313" key="7">
    <source>
        <dbReference type="Proteomes" id="UP001251524"/>
    </source>
</evidence>
<keyword evidence="1" id="KW-0547">Nucleotide-binding</keyword>
<name>A0ABU1W6Z3_9GAMM</name>
<sequence length="583" mass="63880">MAGVGGPQPLSRVVDSSGPDGWAAMTDRPATVLATFLRWEQEQPDKVFLTQPHPDGRVVDTTWAEAGDQARRLAAYLRSLQFPPGSRIALLGRNSAHWIISDIAIMMAGHVSVPIYATMGAEQARYILDHSESKLLLVGKLDGTADNWPNIEKALPDDLPLLALPMSPRRDIPQWDDAIAGHEPLSHIHDGQPDELSSIMYTSGSTGKPKGVMHSYGAMQAICPAMIQVIGGGSPQDRAVSYLPLAHVAERAFVHCLLYVGGRIYFCNNLSTFAEDLRRARPTLFFSVPRLWTKFRLAVNAKLPAHKQRLLFALPLVSHVVKRKILRELGLDHARICFTGSAPLSPEIVAWYRSLGLEMLEGYGMTEAYITHCSTPGHARPGYVGTCTPGAQARIDGNGEILIKSPSQMMGYYKDPELTSRVTSADGFFLTGDRGELDAEGRLRITGRTKELFKTERGEYVAPAPIENLLGAHPRLEGVCVTGANHPRPFALLMLSADTQQAISDTTLARADLEAELGTLVNHVNATLANHEKLSCVVVTRQPWTVENGMLTPTLKIKREAIESRYLPGADAWLATERAVVWE</sequence>
<dbReference type="PANTHER" id="PTHR43272">
    <property type="entry name" value="LONG-CHAIN-FATTY-ACID--COA LIGASE"/>
    <property type="match status" value="1"/>
</dbReference>
<evidence type="ECO:0000256" key="2">
    <source>
        <dbReference type="ARBA" id="ARBA00022840"/>
    </source>
</evidence>
<evidence type="ECO:0000259" key="5">
    <source>
        <dbReference type="Pfam" id="PF00501"/>
    </source>
</evidence>
<evidence type="ECO:0000313" key="6">
    <source>
        <dbReference type="EMBL" id="MDR7133336.1"/>
    </source>
</evidence>
<protein>
    <submittedName>
        <fullName evidence="6">Long-subunit acyl-CoA synthetase (AMP-forming)</fullName>
    </submittedName>
</protein>
<dbReference type="InterPro" id="IPR000873">
    <property type="entry name" value="AMP-dep_synth/lig_dom"/>
</dbReference>
<comment type="catalytic activity">
    <reaction evidence="3">
        <text>a long-chain fatty acid + ATP + CoA = a long-chain fatty acyl-CoA + AMP + diphosphate</text>
        <dbReference type="Rhea" id="RHEA:15421"/>
        <dbReference type="ChEBI" id="CHEBI:30616"/>
        <dbReference type="ChEBI" id="CHEBI:33019"/>
        <dbReference type="ChEBI" id="CHEBI:57287"/>
        <dbReference type="ChEBI" id="CHEBI:57560"/>
        <dbReference type="ChEBI" id="CHEBI:83139"/>
        <dbReference type="ChEBI" id="CHEBI:456215"/>
        <dbReference type="EC" id="6.2.1.3"/>
    </reaction>
    <physiologicalReaction direction="left-to-right" evidence="3">
        <dbReference type="Rhea" id="RHEA:15422"/>
    </physiologicalReaction>
</comment>
<keyword evidence="7" id="KW-1185">Reference proteome</keyword>
<evidence type="ECO:0000256" key="1">
    <source>
        <dbReference type="ARBA" id="ARBA00022741"/>
    </source>
</evidence>
<dbReference type="Gene3D" id="3.40.50.12780">
    <property type="entry name" value="N-terminal domain of ligase-like"/>
    <property type="match status" value="1"/>
</dbReference>
<dbReference type="Gene3D" id="3.30.300.30">
    <property type="match status" value="1"/>
</dbReference>
<dbReference type="RefSeq" id="WP_310057890.1">
    <property type="nucleotide sequence ID" value="NZ_JAVDVY010000001.1"/>
</dbReference>
<feature type="region of interest" description="Disordered" evidence="4">
    <location>
        <begin position="1"/>
        <end position="22"/>
    </location>
</feature>
<feature type="domain" description="AMP-dependent synthetase/ligase" evidence="5">
    <location>
        <begin position="38"/>
        <end position="413"/>
    </location>
</feature>
<comment type="caution">
    <text evidence="6">The sequence shown here is derived from an EMBL/GenBank/DDBJ whole genome shotgun (WGS) entry which is preliminary data.</text>
</comment>
<dbReference type="PANTHER" id="PTHR43272:SF33">
    <property type="entry name" value="AMP-BINDING DOMAIN-CONTAINING PROTEIN-RELATED"/>
    <property type="match status" value="1"/>
</dbReference>
<dbReference type="Pfam" id="PF00501">
    <property type="entry name" value="AMP-binding"/>
    <property type="match status" value="1"/>
</dbReference>
<dbReference type="InterPro" id="IPR020845">
    <property type="entry name" value="AMP-binding_CS"/>
</dbReference>
<accession>A0ABU1W6Z3</accession>
<dbReference type="InterPro" id="IPR042099">
    <property type="entry name" value="ANL_N_sf"/>
</dbReference>
<evidence type="ECO:0000256" key="3">
    <source>
        <dbReference type="ARBA" id="ARBA00024484"/>
    </source>
</evidence>
<dbReference type="SUPFAM" id="SSF56801">
    <property type="entry name" value="Acetyl-CoA synthetase-like"/>
    <property type="match status" value="1"/>
</dbReference>
<dbReference type="PROSITE" id="PS00455">
    <property type="entry name" value="AMP_BINDING"/>
    <property type="match status" value="1"/>
</dbReference>
<evidence type="ECO:0000256" key="4">
    <source>
        <dbReference type="SAM" id="MobiDB-lite"/>
    </source>
</evidence>
<organism evidence="6 7">
    <name type="scientific">Lysobacter niastensis</name>
    <dbReference type="NCBI Taxonomy" id="380629"/>
    <lineage>
        <taxon>Bacteria</taxon>
        <taxon>Pseudomonadati</taxon>
        <taxon>Pseudomonadota</taxon>
        <taxon>Gammaproteobacteria</taxon>
        <taxon>Lysobacterales</taxon>
        <taxon>Lysobacteraceae</taxon>
        <taxon>Lysobacter</taxon>
    </lineage>
</organism>
<gene>
    <name evidence="6" type="ORF">J2X06_000520</name>
</gene>
<dbReference type="EMBL" id="JAVDVY010000001">
    <property type="protein sequence ID" value="MDR7133336.1"/>
    <property type="molecule type" value="Genomic_DNA"/>
</dbReference>
<dbReference type="Proteomes" id="UP001251524">
    <property type="component" value="Unassembled WGS sequence"/>
</dbReference>
<reference evidence="6 7" key="1">
    <citation type="submission" date="2023-07" db="EMBL/GenBank/DDBJ databases">
        <title>Sorghum-associated microbial communities from plants grown in Nebraska, USA.</title>
        <authorList>
            <person name="Schachtman D."/>
        </authorList>
    </citation>
    <scope>NUCLEOTIDE SEQUENCE [LARGE SCALE GENOMIC DNA]</scope>
    <source>
        <strain evidence="6 7">BE198</strain>
    </source>
</reference>